<evidence type="ECO:0000256" key="8">
    <source>
        <dbReference type="ARBA" id="ARBA00047925"/>
    </source>
</evidence>
<evidence type="ECO:0000313" key="11">
    <source>
        <dbReference type="Proteomes" id="UP000295375"/>
    </source>
</evidence>
<dbReference type="FunFam" id="2.60.200.30:FF:000009">
    <property type="entry name" value="Poly(P)/ATP NAD kinase"/>
    <property type="match status" value="1"/>
</dbReference>
<dbReference type="InterPro" id="IPR017438">
    <property type="entry name" value="ATP-NAD_kinase_N"/>
</dbReference>
<feature type="binding site" evidence="9">
    <location>
        <position position="246"/>
    </location>
    <ligand>
        <name>NAD(+)</name>
        <dbReference type="ChEBI" id="CHEBI:57540"/>
    </ligand>
</feature>
<proteinExistence type="inferred from homology"/>
<dbReference type="Proteomes" id="UP000295375">
    <property type="component" value="Unassembled WGS sequence"/>
</dbReference>
<feature type="active site" description="Proton acceptor" evidence="9">
    <location>
        <position position="71"/>
    </location>
</feature>
<comment type="similarity">
    <text evidence="9">Belongs to the NAD kinase family.</text>
</comment>
<dbReference type="PANTHER" id="PTHR20275">
    <property type="entry name" value="NAD KINASE"/>
    <property type="match status" value="1"/>
</dbReference>
<evidence type="ECO:0000256" key="4">
    <source>
        <dbReference type="ARBA" id="ARBA00022777"/>
    </source>
</evidence>
<organism evidence="10 11">
    <name type="scientific">Permianibacter aggregans</name>
    <dbReference type="NCBI Taxonomy" id="1510150"/>
    <lineage>
        <taxon>Bacteria</taxon>
        <taxon>Pseudomonadati</taxon>
        <taxon>Pseudomonadota</taxon>
        <taxon>Gammaproteobacteria</taxon>
        <taxon>Pseudomonadales</taxon>
        <taxon>Pseudomonadaceae</taxon>
        <taxon>Permianibacter</taxon>
    </lineage>
</organism>
<dbReference type="GO" id="GO:0019674">
    <property type="term" value="P:NAD+ metabolic process"/>
    <property type="evidence" value="ECO:0007669"/>
    <property type="project" value="InterPro"/>
</dbReference>
<protein>
    <recommendedName>
        <fullName evidence="9">NAD kinase</fullName>
        <ecNumber evidence="9">2.7.1.23</ecNumber>
    </recommendedName>
    <alternativeName>
        <fullName evidence="9">ATP-dependent NAD kinase</fullName>
    </alternativeName>
</protein>
<evidence type="ECO:0000256" key="1">
    <source>
        <dbReference type="ARBA" id="ARBA00022490"/>
    </source>
</evidence>
<keyword evidence="6 9" id="KW-0521">NADP</keyword>
<dbReference type="Gene3D" id="3.40.50.10330">
    <property type="entry name" value="Probable inorganic polyphosphate/atp-NAD kinase, domain 1"/>
    <property type="match status" value="1"/>
</dbReference>
<dbReference type="HAMAP" id="MF_00361">
    <property type="entry name" value="NAD_kinase"/>
    <property type="match status" value="1"/>
</dbReference>
<feature type="binding site" evidence="9">
    <location>
        <position position="173"/>
    </location>
    <ligand>
        <name>NAD(+)</name>
        <dbReference type="ChEBI" id="CHEBI:57540"/>
    </ligand>
</feature>
<dbReference type="NCBIfam" id="NF002306">
    <property type="entry name" value="PRK01231.1"/>
    <property type="match status" value="1"/>
</dbReference>
<name>A0A4R6UK40_9GAMM</name>
<keyword evidence="3 9" id="KW-0547">Nucleotide-binding</keyword>
<dbReference type="SUPFAM" id="SSF111331">
    <property type="entry name" value="NAD kinase/diacylglycerol kinase-like"/>
    <property type="match status" value="1"/>
</dbReference>
<dbReference type="GO" id="GO:0046872">
    <property type="term" value="F:metal ion binding"/>
    <property type="evidence" value="ECO:0007669"/>
    <property type="project" value="UniProtKB-UniRule"/>
</dbReference>
<dbReference type="Gene3D" id="2.60.200.30">
    <property type="entry name" value="Probable inorganic polyphosphate/atp-NAD kinase, domain 2"/>
    <property type="match status" value="1"/>
</dbReference>
<dbReference type="AlphaFoldDB" id="A0A4R6UK40"/>
<gene>
    <name evidence="9" type="primary">nadK</name>
    <name evidence="10" type="ORF">EV696_11337</name>
</gene>
<evidence type="ECO:0000313" key="10">
    <source>
        <dbReference type="EMBL" id="TDQ46496.1"/>
    </source>
</evidence>
<keyword evidence="11" id="KW-1185">Reference proteome</keyword>
<feature type="binding site" evidence="9">
    <location>
        <position position="175"/>
    </location>
    <ligand>
        <name>NAD(+)</name>
        <dbReference type="ChEBI" id="CHEBI:57540"/>
    </ligand>
</feature>
<comment type="catalytic activity">
    <reaction evidence="8 9">
        <text>NAD(+) + ATP = ADP + NADP(+) + H(+)</text>
        <dbReference type="Rhea" id="RHEA:18629"/>
        <dbReference type="ChEBI" id="CHEBI:15378"/>
        <dbReference type="ChEBI" id="CHEBI:30616"/>
        <dbReference type="ChEBI" id="CHEBI:57540"/>
        <dbReference type="ChEBI" id="CHEBI:58349"/>
        <dbReference type="ChEBI" id="CHEBI:456216"/>
        <dbReference type="EC" id="2.7.1.23"/>
    </reaction>
</comment>
<dbReference type="InterPro" id="IPR002504">
    <property type="entry name" value="NADK"/>
</dbReference>
<feature type="binding site" evidence="9">
    <location>
        <position position="76"/>
    </location>
    <ligand>
        <name>NAD(+)</name>
        <dbReference type="ChEBI" id="CHEBI:57540"/>
    </ligand>
</feature>
<evidence type="ECO:0000256" key="5">
    <source>
        <dbReference type="ARBA" id="ARBA00022840"/>
    </source>
</evidence>
<evidence type="ECO:0000256" key="3">
    <source>
        <dbReference type="ARBA" id="ARBA00022741"/>
    </source>
</evidence>
<evidence type="ECO:0000256" key="6">
    <source>
        <dbReference type="ARBA" id="ARBA00022857"/>
    </source>
</evidence>
<comment type="caution">
    <text evidence="10">The sequence shown here is derived from an EMBL/GenBank/DDBJ whole genome shotgun (WGS) entry which is preliminary data.</text>
</comment>
<dbReference type="InterPro" id="IPR016064">
    <property type="entry name" value="NAD/diacylglycerol_kinase_sf"/>
</dbReference>
<dbReference type="Pfam" id="PF20143">
    <property type="entry name" value="NAD_kinase_C"/>
    <property type="match status" value="1"/>
</dbReference>
<comment type="subcellular location">
    <subcellularLocation>
        <location evidence="9">Cytoplasm</location>
    </subcellularLocation>
</comment>
<sequence>MRFPVIGIIGKPHHQGAAETMLALREFLQARGHQVLTEEVCGKALSLPARERVPILSLGTQCQLVIVVGGDGSMLHAARALSNFDIPVLGINRGHLGFLTDISPLDFREKVTEVLEGQYTIEKRFLLAARVLRHEDPVASSEALNDIVLYPGEISKMIEFEVYVNDQFVYSQRSDGLIVTTPTGSTAYALSAGGAIMHPSLNAVALVPMFPHTLTARPIVLDGDSKIEIVVAASNRTNPQLSCDGQVHIKVQPGDSIVISKKPETLWLVHPEGHDYYHVLRNKLNWGSKL</sequence>
<dbReference type="GO" id="GO:0006741">
    <property type="term" value="P:NADP+ biosynthetic process"/>
    <property type="evidence" value="ECO:0007669"/>
    <property type="project" value="UniProtKB-UniRule"/>
</dbReference>
<comment type="cofactor">
    <cofactor evidence="9">
        <name>a divalent metal cation</name>
        <dbReference type="ChEBI" id="CHEBI:60240"/>
    </cofactor>
</comment>
<comment type="function">
    <text evidence="9">Involved in the regulation of the intracellular balance of NAD and NADP, and is a key enzyme in the biosynthesis of NADP. Catalyzes specifically the phosphorylation on 2'-hydroxyl of the adenosine moiety of NAD to yield NADP.</text>
</comment>
<keyword evidence="1 9" id="KW-0963">Cytoplasm</keyword>
<evidence type="ECO:0000256" key="7">
    <source>
        <dbReference type="ARBA" id="ARBA00023027"/>
    </source>
</evidence>
<keyword evidence="7 9" id="KW-0520">NAD</keyword>
<feature type="binding site" evidence="9">
    <location>
        <begin position="145"/>
        <end position="146"/>
    </location>
    <ligand>
        <name>NAD(+)</name>
        <dbReference type="ChEBI" id="CHEBI:57540"/>
    </ligand>
</feature>
<evidence type="ECO:0000256" key="2">
    <source>
        <dbReference type="ARBA" id="ARBA00022679"/>
    </source>
</evidence>
<feature type="binding site" evidence="9">
    <location>
        <position position="156"/>
    </location>
    <ligand>
        <name>NAD(+)</name>
        <dbReference type="ChEBI" id="CHEBI:57540"/>
    </ligand>
</feature>
<keyword evidence="4 9" id="KW-0418">Kinase</keyword>
<comment type="caution">
    <text evidence="9">Lacks conserved residue(s) required for the propagation of feature annotation.</text>
</comment>
<dbReference type="RefSeq" id="WP_332836031.1">
    <property type="nucleotide sequence ID" value="NZ_CP037953.1"/>
</dbReference>
<dbReference type="EC" id="2.7.1.23" evidence="9"/>
<dbReference type="GO" id="GO:0005737">
    <property type="term" value="C:cytoplasm"/>
    <property type="evidence" value="ECO:0007669"/>
    <property type="project" value="UniProtKB-SubCell"/>
</dbReference>
<dbReference type="PANTHER" id="PTHR20275:SF0">
    <property type="entry name" value="NAD KINASE"/>
    <property type="match status" value="1"/>
</dbReference>
<dbReference type="Pfam" id="PF01513">
    <property type="entry name" value="NAD_kinase"/>
    <property type="match status" value="1"/>
</dbReference>
<reference evidence="10 11" key="1">
    <citation type="submission" date="2019-03" db="EMBL/GenBank/DDBJ databases">
        <title>Genomic Encyclopedia of Type Strains, Phase IV (KMG-IV): sequencing the most valuable type-strain genomes for metagenomic binning, comparative biology and taxonomic classification.</title>
        <authorList>
            <person name="Goeker M."/>
        </authorList>
    </citation>
    <scope>NUCLEOTIDE SEQUENCE [LARGE SCALE GENOMIC DNA]</scope>
    <source>
        <strain evidence="10 11">DSM 103792</strain>
    </source>
</reference>
<feature type="binding site" evidence="9">
    <location>
        <begin position="71"/>
        <end position="72"/>
    </location>
    <ligand>
        <name>NAD(+)</name>
        <dbReference type="ChEBI" id="CHEBI:57540"/>
    </ligand>
</feature>
<dbReference type="GO" id="GO:0005524">
    <property type="term" value="F:ATP binding"/>
    <property type="evidence" value="ECO:0007669"/>
    <property type="project" value="UniProtKB-KW"/>
</dbReference>
<dbReference type="GO" id="GO:0051287">
    <property type="term" value="F:NAD binding"/>
    <property type="evidence" value="ECO:0007669"/>
    <property type="project" value="UniProtKB-ARBA"/>
</dbReference>
<accession>A0A4R6UK40</accession>
<dbReference type="GO" id="GO:0003951">
    <property type="term" value="F:NAD+ kinase activity"/>
    <property type="evidence" value="ECO:0007669"/>
    <property type="project" value="UniProtKB-UniRule"/>
</dbReference>
<dbReference type="InterPro" id="IPR017437">
    <property type="entry name" value="ATP-NAD_kinase_PpnK-typ_C"/>
</dbReference>
<keyword evidence="2 9" id="KW-0808">Transferase</keyword>
<evidence type="ECO:0000256" key="9">
    <source>
        <dbReference type="HAMAP-Rule" id="MF_00361"/>
    </source>
</evidence>
<feature type="binding site" evidence="9">
    <location>
        <begin position="186"/>
        <end position="191"/>
    </location>
    <ligand>
        <name>NAD(+)</name>
        <dbReference type="ChEBI" id="CHEBI:57540"/>
    </ligand>
</feature>
<keyword evidence="5 9" id="KW-0067">ATP-binding</keyword>
<dbReference type="NCBIfam" id="NF002893">
    <property type="entry name" value="PRK03378.1"/>
    <property type="match status" value="1"/>
</dbReference>
<dbReference type="EMBL" id="SNYM01000013">
    <property type="protein sequence ID" value="TDQ46496.1"/>
    <property type="molecule type" value="Genomic_DNA"/>
</dbReference>